<reference evidence="1" key="2">
    <citation type="journal article" date="2022" name="New Phytol.">
        <title>Evolutionary transition to the ectomycorrhizal habit in the genomes of a hyperdiverse lineage of mushroom-forming fungi.</title>
        <authorList>
            <person name="Looney B."/>
            <person name="Miyauchi S."/>
            <person name="Morin E."/>
            <person name="Drula E."/>
            <person name="Courty P.E."/>
            <person name="Kohler A."/>
            <person name="Kuo A."/>
            <person name="LaButti K."/>
            <person name="Pangilinan J."/>
            <person name="Lipzen A."/>
            <person name="Riley R."/>
            <person name="Andreopoulos W."/>
            <person name="He G."/>
            <person name="Johnson J."/>
            <person name="Nolan M."/>
            <person name="Tritt A."/>
            <person name="Barry K.W."/>
            <person name="Grigoriev I.V."/>
            <person name="Nagy L.G."/>
            <person name="Hibbett D."/>
            <person name="Henrissat B."/>
            <person name="Matheny P.B."/>
            <person name="Labbe J."/>
            <person name="Martin F.M."/>
        </authorList>
    </citation>
    <scope>NUCLEOTIDE SEQUENCE</scope>
    <source>
        <strain evidence="1">FP105234-sp</strain>
    </source>
</reference>
<organism evidence="1 2">
    <name type="scientific">Auriscalpium vulgare</name>
    <dbReference type="NCBI Taxonomy" id="40419"/>
    <lineage>
        <taxon>Eukaryota</taxon>
        <taxon>Fungi</taxon>
        <taxon>Dikarya</taxon>
        <taxon>Basidiomycota</taxon>
        <taxon>Agaricomycotina</taxon>
        <taxon>Agaricomycetes</taxon>
        <taxon>Russulales</taxon>
        <taxon>Auriscalpiaceae</taxon>
        <taxon>Auriscalpium</taxon>
    </lineage>
</organism>
<sequence>MVKVYKSVYVLNFLRESKIKLQRLPSFSLRVRPSASHVHYNQDKHSMLNLTRVIDRTTGYVFVRPADAAAPAGIANNLNAPSSQRPNIYGPFSSAADVQGRWVDSREDWESGMRL</sequence>
<dbReference type="Proteomes" id="UP000814033">
    <property type="component" value="Unassembled WGS sequence"/>
</dbReference>
<evidence type="ECO:0000313" key="2">
    <source>
        <dbReference type="Proteomes" id="UP000814033"/>
    </source>
</evidence>
<feature type="non-terminal residue" evidence="1">
    <location>
        <position position="115"/>
    </location>
</feature>
<dbReference type="EMBL" id="MU276279">
    <property type="protein sequence ID" value="KAI0039640.1"/>
    <property type="molecule type" value="Genomic_DNA"/>
</dbReference>
<protein>
    <submittedName>
        <fullName evidence="1">Uncharacterized protein</fullName>
    </submittedName>
</protein>
<proteinExistence type="predicted"/>
<feature type="non-terminal residue" evidence="1">
    <location>
        <position position="1"/>
    </location>
</feature>
<gene>
    <name evidence="1" type="ORF">FA95DRAFT_1567047</name>
</gene>
<evidence type="ECO:0000313" key="1">
    <source>
        <dbReference type="EMBL" id="KAI0039640.1"/>
    </source>
</evidence>
<comment type="caution">
    <text evidence="1">The sequence shown here is derived from an EMBL/GenBank/DDBJ whole genome shotgun (WGS) entry which is preliminary data.</text>
</comment>
<reference evidence="1" key="1">
    <citation type="submission" date="2021-02" db="EMBL/GenBank/DDBJ databases">
        <authorList>
            <consortium name="DOE Joint Genome Institute"/>
            <person name="Ahrendt S."/>
            <person name="Looney B.P."/>
            <person name="Miyauchi S."/>
            <person name="Morin E."/>
            <person name="Drula E."/>
            <person name="Courty P.E."/>
            <person name="Chicoki N."/>
            <person name="Fauchery L."/>
            <person name="Kohler A."/>
            <person name="Kuo A."/>
            <person name="Labutti K."/>
            <person name="Pangilinan J."/>
            <person name="Lipzen A."/>
            <person name="Riley R."/>
            <person name="Andreopoulos W."/>
            <person name="He G."/>
            <person name="Johnson J."/>
            <person name="Barry K.W."/>
            <person name="Grigoriev I.V."/>
            <person name="Nagy L."/>
            <person name="Hibbett D."/>
            <person name="Henrissat B."/>
            <person name="Matheny P.B."/>
            <person name="Labbe J."/>
            <person name="Martin F."/>
        </authorList>
    </citation>
    <scope>NUCLEOTIDE SEQUENCE</scope>
    <source>
        <strain evidence="1">FP105234-sp</strain>
    </source>
</reference>
<keyword evidence="2" id="KW-1185">Reference proteome</keyword>
<name>A0ACB8R6A1_9AGAM</name>
<accession>A0ACB8R6A1</accession>